<gene>
    <name evidence="4" type="ORF">CLMAG_27920</name>
</gene>
<proteinExistence type="predicted"/>
<reference evidence="4 5" key="1">
    <citation type="submission" date="2016-04" db="EMBL/GenBank/DDBJ databases">
        <title>Genome sequence of Clostridium magnum DSM 2767.</title>
        <authorList>
            <person name="Poehlein A."/>
            <person name="Uhlig R."/>
            <person name="Fischer R."/>
            <person name="Bahl H."/>
            <person name="Daniel R."/>
        </authorList>
    </citation>
    <scope>NUCLEOTIDE SEQUENCE [LARGE SCALE GENOMIC DNA]</scope>
    <source>
        <strain evidence="4 5">DSM 2767</strain>
    </source>
</reference>
<dbReference type="EMBL" id="LWAE01000002">
    <property type="protein sequence ID" value="KZL92978.1"/>
    <property type="molecule type" value="Genomic_DNA"/>
</dbReference>
<name>A0A161X0K0_9CLOT</name>
<accession>A0A161X0K0</accession>
<dbReference type="STRING" id="1121326.CLMAG_27920"/>
<keyword evidence="5" id="KW-1185">Reference proteome</keyword>
<dbReference type="OrthoDB" id="1938234at2"/>
<dbReference type="InterPro" id="IPR026870">
    <property type="entry name" value="Zinc_ribbon_dom"/>
</dbReference>
<evidence type="ECO:0000313" key="4">
    <source>
        <dbReference type="EMBL" id="KZL92978.1"/>
    </source>
</evidence>
<evidence type="ECO:0000259" key="3">
    <source>
        <dbReference type="Pfam" id="PF13240"/>
    </source>
</evidence>
<evidence type="ECO:0000256" key="2">
    <source>
        <dbReference type="SAM" id="Phobius"/>
    </source>
</evidence>
<dbReference type="RefSeq" id="WP_066622871.1">
    <property type="nucleotide sequence ID" value="NZ_FQXL01000049.1"/>
</dbReference>
<organism evidence="4 5">
    <name type="scientific">Clostridium magnum DSM 2767</name>
    <dbReference type="NCBI Taxonomy" id="1121326"/>
    <lineage>
        <taxon>Bacteria</taxon>
        <taxon>Bacillati</taxon>
        <taxon>Bacillota</taxon>
        <taxon>Clostridia</taxon>
        <taxon>Eubacteriales</taxon>
        <taxon>Clostridiaceae</taxon>
        <taxon>Clostridium</taxon>
    </lineage>
</organism>
<dbReference type="AlphaFoldDB" id="A0A161X0K0"/>
<dbReference type="Proteomes" id="UP000076603">
    <property type="component" value="Unassembled WGS sequence"/>
</dbReference>
<dbReference type="PATRIC" id="fig|1121326.3.peg.2806"/>
<feature type="compositionally biased region" description="Low complexity" evidence="1">
    <location>
        <begin position="63"/>
        <end position="72"/>
    </location>
</feature>
<comment type="caution">
    <text evidence="4">The sequence shown here is derived from an EMBL/GenBank/DDBJ whole genome shotgun (WGS) entry which is preliminary data.</text>
</comment>
<feature type="domain" description="Zinc-ribbon" evidence="3">
    <location>
        <begin position="3"/>
        <end position="24"/>
    </location>
</feature>
<keyword evidence="2" id="KW-1133">Transmembrane helix</keyword>
<evidence type="ECO:0000256" key="1">
    <source>
        <dbReference type="SAM" id="MobiDB-lite"/>
    </source>
</evidence>
<dbReference type="Pfam" id="PF13240">
    <property type="entry name" value="Zn_Ribbon_1"/>
    <property type="match status" value="1"/>
</dbReference>
<feature type="transmembrane region" description="Helical" evidence="2">
    <location>
        <begin position="34"/>
        <end position="55"/>
    </location>
</feature>
<keyword evidence="2" id="KW-0812">Transmembrane</keyword>
<sequence>MICTKCRDDNPDTNVFCSKCGKKLNGSSNKGKKALMIGMSTVVALGIGIGGYSYFKLNNGQPTKSNTSSTSTKTDDKVKEKKNELNGVDIGILTKEDIAKAVEKGKEYKGKAVTVEGKNMITRSSNEFKETLGKRFGIATPYNQVVSASVSYANKYIDPTVDNVMETFKQLSPTYLSEIVGMAFVGGDNINFAKELHMTLKVYGDEEKVLQPKEMFREDYFPPAKPTEFFPYTPIYVDSVAARFDAKEVQKLNPKAIEIIVIYPGGKEVRQKFDYSKLNEL</sequence>
<feature type="region of interest" description="Disordered" evidence="1">
    <location>
        <begin position="61"/>
        <end position="80"/>
    </location>
</feature>
<keyword evidence="2" id="KW-0472">Membrane</keyword>
<protein>
    <recommendedName>
        <fullName evidence="3">Zinc-ribbon domain-containing protein</fullName>
    </recommendedName>
</protein>
<evidence type="ECO:0000313" key="5">
    <source>
        <dbReference type="Proteomes" id="UP000076603"/>
    </source>
</evidence>